<dbReference type="GO" id="GO:0030687">
    <property type="term" value="C:preribosome, large subunit precursor"/>
    <property type="evidence" value="ECO:0007669"/>
    <property type="project" value="TreeGrafter"/>
</dbReference>
<dbReference type="STRING" id="357750.A0A2S6CJ47"/>
<evidence type="ECO:0000256" key="2">
    <source>
        <dbReference type="SAM" id="MobiDB-lite"/>
    </source>
</evidence>
<dbReference type="AlphaFoldDB" id="A0A2S6CJ47"/>
<gene>
    <name evidence="3" type="ORF">CBER1_09524</name>
</gene>
<evidence type="ECO:0000256" key="1">
    <source>
        <dbReference type="ARBA" id="ARBA00007462"/>
    </source>
</evidence>
<evidence type="ECO:0000313" key="4">
    <source>
        <dbReference type="Proteomes" id="UP000237631"/>
    </source>
</evidence>
<feature type="compositionally biased region" description="Polar residues" evidence="2">
    <location>
        <begin position="188"/>
        <end position="198"/>
    </location>
</feature>
<protein>
    <recommendedName>
        <fullName evidence="5">Ribosomal RNA-processing protein 15</fullName>
    </recommendedName>
</protein>
<dbReference type="GO" id="GO:0000460">
    <property type="term" value="P:maturation of 5.8S rRNA"/>
    <property type="evidence" value="ECO:0007669"/>
    <property type="project" value="TreeGrafter"/>
</dbReference>
<dbReference type="Proteomes" id="UP000237631">
    <property type="component" value="Unassembled WGS sequence"/>
</dbReference>
<proteinExistence type="inferred from homology"/>
<dbReference type="Pfam" id="PF07890">
    <property type="entry name" value="Rrp15p"/>
    <property type="match status" value="1"/>
</dbReference>
<feature type="compositionally biased region" description="Basic residues" evidence="2">
    <location>
        <begin position="87"/>
        <end position="99"/>
    </location>
</feature>
<feature type="compositionally biased region" description="Acidic residues" evidence="2">
    <location>
        <begin position="153"/>
        <end position="167"/>
    </location>
</feature>
<evidence type="ECO:0000313" key="3">
    <source>
        <dbReference type="EMBL" id="PPJ59756.1"/>
    </source>
</evidence>
<keyword evidence="4" id="KW-1185">Reference proteome</keyword>
<feature type="region of interest" description="Disordered" evidence="2">
    <location>
        <begin position="1"/>
        <end position="210"/>
    </location>
</feature>
<evidence type="ECO:0008006" key="5">
    <source>
        <dbReference type="Google" id="ProtNLM"/>
    </source>
</evidence>
<dbReference type="InterPro" id="IPR012459">
    <property type="entry name" value="Rrp15"/>
</dbReference>
<dbReference type="OrthoDB" id="20949at2759"/>
<dbReference type="GO" id="GO:0000470">
    <property type="term" value="P:maturation of LSU-rRNA"/>
    <property type="evidence" value="ECO:0007669"/>
    <property type="project" value="TreeGrafter"/>
</dbReference>
<accession>A0A2S6CJ47</accession>
<comment type="caution">
    <text evidence="3">The sequence shown here is derived from an EMBL/GenBank/DDBJ whole genome shotgun (WGS) entry which is preliminary data.</text>
</comment>
<reference evidence="4" key="1">
    <citation type="journal article" date="2017" name="bioRxiv">
        <title>Conservation of a gene cluster reveals novel cercosporin biosynthetic mechanisms and extends production to the genus Colletotrichum.</title>
        <authorList>
            <person name="de Jonge R."/>
            <person name="Ebert M.K."/>
            <person name="Huitt-Roehl C.R."/>
            <person name="Pal P."/>
            <person name="Suttle J.C."/>
            <person name="Spanner R.E."/>
            <person name="Neubauer J.D."/>
            <person name="Jurick W.M.II."/>
            <person name="Stott K.A."/>
            <person name="Secor G.A."/>
            <person name="Thomma B.P.H.J."/>
            <person name="Van de Peer Y."/>
            <person name="Townsend C.A."/>
            <person name="Bolton M.D."/>
        </authorList>
    </citation>
    <scope>NUCLEOTIDE SEQUENCE [LARGE SCALE GENOMIC DNA]</scope>
    <source>
        <strain evidence="4">CBS538.71</strain>
    </source>
</reference>
<feature type="compositionally biased region" description="Acidic residues" evidence="2">
    <location>
        <begin position="118"/>
        <end position="133"/>
    </location>
</feature>
<name>A0A2S6CJ47_9PEZI</name>
<sequence length="367" mass="39966">MAPAAQKRQWKNEAGERRPKKKVKRVKKQDDYYSSSEDEADGATQRASDAPKNMPKRVAKVVETEPTGGNSLPLGERVPGKNTTSRREKKSVPRPKPILKKAAPVQISKATAPQAASDSEEDEGDEEDEEDDAGVAVGDLETNTALNMNVDENSADDLEDEDDEPMLDDAASSAEDSEAGDSESEGSVATSQASSTNPRNKKKRNDPDAFATSITKILSTKLSTAKRQDPVLSRSKSALEANKALADSKLEAKARAQIRSEKRAALEKGRVKDVLGLETVEVDTGAVLEEEKRLKKIAQRGVVFMFNAVRKAQISAEEERRKLQGEGVVGMKKREERVNEMSKQGFLDLISSGGKQQQKEVGAMEEA</sequence>
<dbReference type="PANTHER" id="PTHR13245">
    <property type="entry name" value="RRP15-LIKE PROTEIN"/>
    <property type="match status" value="1"/>
</dbReference>
<feature type="compositionally biased region" description="Basic residues" evidence="2">
    <location>
        <begin position="18"/>
        <end position="27"/>
    </location>
</feature>
<organism evidence="3 4">
    <name type="scientific">Cercospora berteroae</name>
    <dbReference type="NCBI Taxonomy" id="357750"/>
    <lineage>
        <taxon>Eukaryota</taxon>
        <taxon>Fungi</taxon>
        <taxon>Dikarya</taxon>
        <taxon>Ascomycota</taxon>
        <taxon>Pezizomycotina</taxon>
        <taxon>Dothideomycetes</taxon>
        <taxon>Dothideomycetidae</taxon>
        <taxon>Mycosphaerellales</taxon>
        <taxon>Mycosphaerellaceae</taxon>
        <taxon>Cercospora</taxon>
    </lineage>
</organism>
<dbReference type="EMBL" id="PNEN01000353">
    <property type="protein sequence ID" value="PPJ59756.1"/>
    <property type="molecule type" value="Genomic_DNA"/>
</dbReference>
<dbReference type="PANTHER" id="PTHR13245:SF14">
    <property type="entry name" value="RRP15-LIKE PROTEIN"/>
    <property type="match status" value="1"/>
</dbReference>
<comment type="similarity">
    <text evidence="1">Belongs to the RRP15 family.</text>
</comment>
<feature type="compositionally biased region" description="Acidic residues" evidence="2">
    <location>
        <begin position="175"/>
        <end position="184"/>
    </location>
</feature>